<reference evidence="1 2" key="1">
    <citation type="submission" date="2023-04" db="EMBL/GenBank/DDBJ databases">
        <title>Lysobacter sp. strain UC isolated from soil sample.</title>
        <authorList>
            <person name="Choksket S."/>
            <person name="Harshvardhan F."/>
            <person name="Rana R."/>
            <person name="Patil P.B."/>
            <person name="Korpole S."/>
        </authorList>
    </citation>
    <scope>NUCLEOTIDE SEQUENCE [LARGE SCALE GENOMIC DNA]</scope>
    <source>
        <strain evidence="1 2">UC</strain>
    </source>
</reference>
<keyword evidence="2" id="KW-1185">Reference proteome</keyword>
<evidence type="ECO:0000313" key="1">
    <source>
        <dbReference type="EMBL" id="MDR0183252.1"/>
    </source>
</evidence>
<dbReference type="Proteomes" id="UP001233535">
    <property type="component" value="Unassembled WGS sequence"/>
</dbReference>
<dbReference type="EMBL" id="JARUHG010000002">
    <property type="protein sequence ID" value="MDR0183252.1"/>
    <property type="molecule type" value="Genomic_DNA"/>
</dbReference>
<dbReference type="RefSeq" id="WP_309262394.1">
    <property type="nucleotide sequence ID" value="NZ_JARUHG010000002.1"/>
</dbReference>
<gene>
    <name evidence="1" type="ORF">P8609_09755</name>
</gene>
<comment type="caution">
    <text evidence="1">The sequence shown here is derived from an EMBL/GenBank/DDBJ whole genome shotgun (WGS) entry which is preliminary data.</text>
</comment>
<accession>A0ABU1CDJ7</accession>
<protein>
    <submittedName>
        <fullName evidence="1">Uncharacterized protein</fullName>
    </submittedName>
</protein>
<sequence>MQHQKKKARERFMLERFLEAIELPADIIEDDREAPDFVIKHAARAIGVEVTELYIQDGANPSSMQANERAAREIVFAAWAQFRAASDRPLLVRVTFRDQLPRNLNRADVARQIAGLVLEMSPVVWQSASWPSPDADWVPLMEAVIGIRVTGVPTEALWSPSGSGWVADANAKVLQARVDAKAPRLPRYRSQVDEVWLLIVADGSTPSQFFDPPTAEQARSVTSPFDQTWFFGRSRRRAVRLADCGVAEPAEDPAPPTEAR</sequence>
<evidence type="ECO:0000313" key="2">
    <source>
        <dbReference type="Proteomes" id="UP001233535"/>
    </source>
</evidence>
<proteinExistence type="predicted"/>
<name>A0ABU1CDJ7_9GAMM</name>
<organism evidence="1 2">
    <name type="scientific">Lysobacter arvi</name>
    <dbReference type="NCBI Taxonomy" id="3038776"/>
    <lineage>
        <taxon>Bacteria</taxon>
        <taxon>Pseudomonadati</taxon>
        <taxon>Pseudomonadota</taxon>
        <taxon>Gammaproteobacteria</taxon>
        <taxon>Lysobacterales</taxon>
        <taxon>Lysobacteraceae</taxon>
        <taxon>Lysobacter</taxon>
    </lineage>
</organism>